<sequence length="207" mass="24026">MNIYIQDEVLEFDNDPKITKQIFDAINEYLNKRELKFSHLIIDGISVYENIFTYFSDNINKMEKVEVVLQTITELVNETIITADNYINNAIPLITELAEEFYQQFNDKTWLKLNDLFEGIQWLIESLTQIDSIKNLNEIVNNYEVWNEYVQEVSKLSVIIPELEAVIIGKDVISIGDMLLYEITPAFESMSDKLGFLLPKMGANHVS</sequence>
<protein>
    <submittedName>
        <fullName evidence="1">Uncharacterized protein</fullName>
    </submittedName>
</protein>
<keyword evidence="2" id="KW-1185">Reference proteome</keyword>
<dbReference type="Proteomes" id="UP000653358">
    <property type="component" value="Unassembled WGS sequence"/>
</dbReference>
<name>A0ABR6WKM5_9FIRM</name>
<dbReference type="EMBL" id="WJBB01000008">
    <property type="protein sequence ID" value="MBC3797063.1"/>
    <property type="molecule type" value="Genomic_DNA"/>
</dbReference>
<evidence type="ECO:0000313" key="1">
    <source>
        <dbReference type="EMBL" id="MBC3797063.1"/>
    </source>
</evidence>
<reference evidence="1 2" key="1">
    <citation type="journal article" date="2020" name="mSystems">
        <title>Defining Genomic and Predicted Metabolic Features of the Acetobacterium Genus.</title>
        <authorList>
            <person name="Ross D.E."/>
            <person name="Marshall C.W."/>
            <person name="Gulliver D."/>
            <person name="May H.D."/>
            <person name="Norman R.S."/>
        </authorList>
    </citation>
    <scope>NUCLEOTIDE SEQUENCE [LARGE SCALE GENOMIC DNA]</scope>
    <source>
        <strain evidence="1 2">DSM 9173</strain>
    </source>
</reference>
<gene>
    <name evidence="1" type="ORF">GH807_08385</name>
</gene>
<proteinExistence type="predicted"/>
<accession>A0ABR6WKM5</accession>
<comment type="caution">
    <text evidence="1">The sequence shown here is derived from an EMBL/GenBank/DDBJ whole genome shotgun (WGS) entry which is preliminary data.</text>
</comment>
<evidence type="ECO:0000313" key="2">
    <source>
        <dbReference type="Proteomes" id="UP000653358"/>
    </source>
</evidence>
<dbReference type="RefSeq" id="WP_148604988.1">
    <property type="nucleotide sequence ID" value="NZ_RXYB01000017.1"/>
</dbReference>
<organism evidence="1 2">
    <name type="scientific">Acetobacterium tundrae</name>
    <dbReference type="NCBI Taxonomy" id="132932"/>
    <lineage>
        <taxon>Bacteria</taxon>
        <taxon>Bacillati</taxon>
        <taxon>Bacillota</taxon>
        <taxon>Clostridia</taxon>
        <taxon>Eubacteriales</taxon>
        <taxon>Eubacteriaceae</taxon>
        <taxon>Acetobacterium</taxon>
    </lineage>
</organism>